<sequence length="353" mass="37726">KSFTLTITVSCSPPHTATYNKAIKVTVDGPREPRSKTRQQQQFHFAFGQRPFHFSTDPLGGFRMPPIGNCQNMSQFGLGAANTHWGYSSASAYSPYLTATSCATPTSSQFNNPALGFNCSSSEQGNTQDFTGNNRDCVPMLPDSTATDLDQHLSSLVGSSNSQMSHHNILGSSQNSITSTVNGGNVNSGANSVSTSILVPRYHSNSSNDFNVHSSQNGPRSLSDSSQAESPVQEDLLTSNTPNLGSSQNSNQNFTVINSQNQNSSAYSSPSGGNAACNVNGSLYPVLPASLLYSQLYTAANQSHGFHSHALPSHSSPNSTVHGELQSVMEHINTVGNRQQHNLMMAIIYTHMT</sequence>
<dbReference type="HOGENOM" id="CLU_027985_0_0_1"/>
<organism evidence="7 8">
    <name type="scientific">Megaselia scalaris</name>
    <name type="common">Humpbacked fly</name>
    <name type="synonym">Phora scalaris</name>
    <dbReference type="NCBI Taxonomy" id="36166"/>
    <lineage>
        <taxon>Eukaryota</taxon>
        <taxon>Metazoa</taxon>
        <taxon>Ecdysozoa</taxon>
        <taxon>Arthropoda</taxon>
        <taxon>Hexapoda</taxon>
        <taxon>Insecta</taxon>
        <taxon>Pterygota</taxon>
        <taxon>Neoptera</taxon>
        <taxon>Endopterygota</taxon>
        <taxon>Diptera</taxon>
        <taxon>Brachycera</taxon>
        <taxon>Muscomorpha</taxon>
        <taxon>Platypezoidea</taxon>
        <taxon>Phoridae</taxon>
        <taxon>Megaseliini</taxon>
        <taxon>Megaselia</taxon>
    </lineage>
</organism>
<evidence type="ECO:0000256" key="4">
    <source>
        <dbReference type="ARBA" id="ARBA00023242"/>
    </source>
</evidence>
<evidence type="ECO:0000256" key="2">
    <source>
        <dbReference type="ARBA" id="ARBA00023015"/>
    </source>
</evidence>
<dbReference type="GO" id="GO:0000981">
    <property type="term" value="F:DNA-binding transcription factor activity, RNA polymerase II-specific"/>
    <property type="evidence" value="ECO:0007669"/>
    <property type="project" value="TreeGrafter"/>
</dbReference>
<dbReference type="GO" id="GO:0000978">
    <property type="term" value="F:RNA polymerase II cis-regulatory region sequence-specific DNA binding"/>
    <property type="evidence" value="ECO:0007669"/>
    <property type="project" value="TreeGrafter"/>
</dbReference>
<dbReference type="EMBL" id="CAQQ02197521">
    <property type="status" value="NOT_ANNOTATED_CDS"/>
    <property type="molecule type" value="Genomic_DNA"/>
</dbReference>
<accession>T1GTP0</accession>
<reference evidence="8" key="1">
    <citation type="submission" date="2013-02" db="EMBL/GenBank/DDBJ databases">
        <authorList>
            <person name="Hughes D."/>
        </authorList>
    </citation>
    <scope>NUCLEOTIDE SEQUENCE</scope>
    <source>
        <strain>Durham</strain>
        <strain evidence="8">NC isolate 2 -- Noor lab</strain>
    </source>
</reference>
<evidence type="ECO:0000313" key="7">
    <source>
        <dbReference type="EnsemblMetazoa" id="MESCA007078-PA"/>
    </source>
</evidence>
<reference evidence="7" key="2">
    <citation type="submission" date="2015-06" db="UniProtKB">
        <authorList>
            <consortium name="EnsemblMetazoa"/>
        </authorList>
    </citation>
    <scope>IDENTIFICATION</scope>
</reference>
<dbReference type="EnsemblMetazoa" id="MESCA007078-RA">
    <property type="protein sequence ID" value="MESCA007078-PA"/>
    <property type="gene ID" value="MESCA007078"/>
</dbReference>
<dbReference type="OMA" id="MDHLTAG"/>
<dbReference type="PANTHER" id="PTHR11950:SF50">
    <property type="entry name" value="RUNT RELATED A, ISOFORM D"/>
    <property type="match status" value="1"/>
</dbReference>
<keyword evidence="4" id="KW-0539">Nucleus</keyword>
<dbReference type="SUPFAM" id="SSF49417">
    <property type="entry name" value="p53-like transcription factors"/>
    <property type="match status" value="1"/>
</dbReference>
<dbReference type="InterPro" id="IPR000040">
    <property type="entry name" value="AML1_Runt"/>
</dbReference>
<evidence type="ECO:0000256" key="5">
    <source>
        <dbReference type="SAM" id="MobiDB-lite"/>
    </source>
</evidence>
<dbReference type="InterPro" id="IPR012346">
    <property type="entry name" value="p53/RUNT-type_TF_DNA-bd_sf"/>
</dbReference>
<comment type="subcellular location">
    <subcellularLocation>
        <location evidence="1">Nucleus</location>
    </subcellularLocation>
</comment>
<dbReference type="Gene3D" id="2.60.40.720">
    <property type="match status" value="1"/>
</dbReference>
<keyword evidence="3" id="KW-0804">Transcription</keyword>
<dbReference type="Proteomes" id="UP000015102">
    <property type="component" value="Unassembled WGS sequence"/>
</dbReference>
<feature type="region of interest" description="Disordered" evidence="5">
    <location>
        <begin position="207"/>
        <end position="252"/>
    </location>
</feature>
<dbReference type="STRING" id="36166.T1GTP0"/>
<evidence type="ECO:0000259" key="6">
    <source>
        <dbReference type="PROSITE" id="PS51062"/>
    </source>
</evidence>
<dbReference type="Pfam" id="PF00853">
    <property type="entry name" value="Runt"/>
    <property type="match status" value="1"/>
</dbReference>
<evidence type="ECO:0000256" key="3">
    <source>
        <dbReference type="ARBA" id="ARBA00023163"/>
    </source>
</evidence>
<dbReference type="PROSITE" id="PS51062">
    <property type="entry name" value="RUNT"/>
    <property type="match status" value="1"/>
</dbReference>
<dbReference type="GO" id="GO:0005524">
    <property type="term" value="F:ATP binding"/>
    <property type="evidence" value="ECO:0007669"/>
    <property type="project" value="InterPro"/>
</dbReference>
<feature type="compositionally biased region" description="Polar residues" evidence="5">
    <location>
        <begin position="157"/>
        <end position="177"/>
    </location>
</feature>
<name>T1GTP0_MEGSC</name>
<dbReference type="GO" id="GO:0005634">
    <property type="term" value="C:nucleus"/>
    <property type="evidence" value="ECO:0007669"/>
    <property type="project" value="UniProtKB-SubCell"/>
</dbReference>
<dbReference type="PANTHER" id="PTHR11950">
    <property type="entry name" value="RUNT RELATED"/>
    <property type="match status" value="1"/>
</dbReference>
<feature type="region of interest" description="Disordered" evidence="5">
    <location>
        <begin position="157"/>
        <end position="183"/>
    </location>
</feature>
<proteinExistence type="predicted"/>
<protein>
    <recommendedName>
        <fullName evidence="6">Runt domain-containing protein</fullName>
    </recommendedName>
</protein>
<dbReference type="InterPro" id="IPR008967">
    <property type="entry name" value="p53-like_TF_DNA-bd_sf"/>
</dbReference>
<evidence type="ECO:0000256" key="1">
    <source>
        <dbReference type="ARBA" id="ARBA00004123"/>
    </source>
</evidence>
<dbReference type="AlphaFoldDB" id="T1GTP0"/>
<keyword evidence="8" id="KW-1185">Reference proteome</keyword>
<keyword evidence="2" id="KW-0805">Transcription regulation</keyword>
<feature type="domain" description="Runt" evidence="6">
    <location>
        <begin position="1"/>
        <end position="35"/>
    </location>
</feature>
<dbReference type="InterPro" id="IPR013524">
    <property type="entry name" value="Runt_dom"/>
</dbReference>
<evidence type="ECO:0000313" key="8">
    <source>
        <dbReference type="Proteomes" id="UP000015102"/>
    </source>
</evidence>